<proteinExistence type="predicted"/>
<dbReference type="EC" id="1.1.1.38" evidence="4"/>
<dbReference type="Proteomes" id="UP000030787">
    <property type="component" value="Chromosome"/>
</dbReference>
<evidence type="ECO:0000259" key="2">
    <source>
        <dbReference type="SMART" id="SM00919"/>
    </source>
</evidence>
<dbReference type="InterPro" id="IPR046346">
    <property type="entry name" value="Aminoacid_DH-like_N_sf"/>
</dbReference>
<dbReference type="EMBL" id="CP010070">
    <property type="protein sequence ID" value="AIZ57038.1"/>
    <property type="molecule type" value="Genomic_DNA"/>
</dbReference>
<feature type="domain" description="Malic enzyme N-terminal" evidence="3">
    <location>
        <begin position="31"/>
        <end position="164"/>
    </location>
</feature>
<dbReference type="AlphaFoldDB" id="A0A0A7LDG7"/>
<dbReference type="KEGG" id="mear:Mpt1_c11760"/>
<name>A0A0A7LDG7_9ARCH</name>
<dbReference type="Pfam" id="PF03949">
    <property type="entry name" value="Malic_M"/>
    <property type="match status" value="1"/>
</dbReference>
<dbReference type="SUPFAM" id="SSF51735">
    <property type="entry name" value="NAD(P)-binding Rossmann-fold domains"/>
    <property type="match status" value="1"/>
</dbReference>
<dbReference type="InterPro" id="IPR012301">
    <property type="entry name" value="Malic_N_dom"/>
</dbReference>
<dbReference type="GO" id="GO:0016616">
    <property type="term" value="F:oxidoreductase activity, acting on the CH-OH group of donors, NAD or NADP as acceptor"/>
    <property type="evidence" value="ECO:0007669"/>
    <property type="project" value="InterPro"/>
</dbReference>
<evidence type="ECO:0000313" key="4">
    <source>
        <dbReference type="EMBL" id="AIZ57038.1"/>
    </source>
</evidence>
<dbReference type="Pfam" id="PF00390">
    <property type="entry name" value="malic"/>
    <property type="match status" value="1"/>
</dbReference>
<reference evidence="4 5" key="1">
    <citation type="journal article" date="2014" name="Appl. Environ. Microbiol.">
        <title>Comparative Genome Analysis of 'Candidatus Methanoplasma termitum' Indicates a New Mode of Energy Metabolism in the Seventh Order of Methanogens.</title>
        <authorList>
            <person name="Lang K."/>
            <person name="Schuldes J."/>
            <person name="Klingl A."/>
            <person name="Poehlein A."/>
            <person name="Daniel R."/>
            <person name="Brune A."/>
        </authorList>
    </citation>
    <scope>NUCLEOTIDE SEQUENCE [LARGE SCALE GENOMIC DNA]</scope>
    <source>
        <strain evidence="5">Mpt1</strain>
    </source>
</reference>
<keyword evidence="5" id="KW-1185">Reference proteome</keyword>
<sequence>MSNDEEITVEERLEKAKKPGQDAMILHKYYGGKIEITSKACVRSFNDFAIWYSPGVAEPCKAIAKEPDLVYEHTCKWNTVAVVSDGTRVLGLGDIGPEAAMPVMEGKSMLFKYLGGVDSVPICLDTKDPQKIIDTVRLIAPSFGGINLEDISNPKCFDILDELRRDCKIPVWHDDQQGTACVTVAAAINAMKLVGKKFNESNLCVVGAGAAAIAISRLLLATGFNPKKLSMCDSKGILNLSRDDIRKDAANGKFKQKWEICEKTNGAGKTGGIKEAMKGADIVVAASAPGPGTIPAEWIKGMADDPVVFATANPIPEMWPWEAKEYGVKIFATGRSDFPNQVNNSMGFPAIFRGTLDVRAKTITDEMCIAAAEELAKCAEEKGIHEEYIIPKMSEIEPFPREAVAVALKAQQQGVARLKLSRQELFERADFMIRRSREMTDKLMKEGFIADAELAFNSAGAPAPAPKKRSKK</sequence>
<dbReference type="STRING" id="1577791.Mpt1_c11760"/>
<dbReference type="GeneID" id="24818840"/>
<dbReference type="CDD" id="cd05311">
    <property type="entry name" value="NAD_bind_2_malic_enz"/>
    <property type="match status" value="1"/>
</dbReference>
<dbReference type="SUPFAM" id="SSF53223">
    <property type="entry name" value="Aminoacid dehydrogenase-like, N-terminal domain"/>
    <property type="match status" value="1"/>
</dbReference>
<dbReference type="GO" id="GO:0004470">
    <property type="term" value="F:malic enzyme activity"/>
    <property type="evidence" value="ECO:0007669"/>
    <property type="project" value="InterPro"/>
</dbReference>
<dbReference type="InterPro" id="IPR037062">
    <property type="entry name" value="Malic_N_dom_sf"/>
</dbReference>
<dbReference type="InterPro" id="IPR045213">
    <property type="entry name" value="Malic_NAD-bd_bact_type"/>
</dbReference>
<dbReference type="PANTHER" id="PTHR43237">
    <property type="entry name" value="NADP-DEPENDENT MALIC ENZYME"/>
    <property type="match status" value="1"/>
</dbReference>
<accession>A0A0A7LDG7</accession>
<dbReference type="OrthoDB" id="45556at2157"/>
<dbReference type="SMART" id="SM00919">
    <property type="entry name" value="Malic_M"/>
    <property type="match status" value="1"/>
</dbReference>
<protein>
    <submittedName>
        <fullName evidence="4">MaeA protein</fullName>
        <ecNumber evidence="4">1.1.1.38</ecNumber>
    </submittedName>
</protein>
<dbReference type="HOGENOM" id="CLU_034446_2_1_2"/>
<dbReference type="PANTHER" id="PTHR43237:SF4">
    <property type="entry name" value="NADP-DEPENDENT MALIC ENZYME"/>
    <property type="match status" value="1"/>
</dbReference>
<dbReference type="SMART" id="SM01274">
    <property type="entry name" value="malic"/>
    <property type="match status" value="1"/>
</dbReference>
<dbReference type="Gene3D" id="3.40.50.720">
    <property type="entry name" value="NAD(P)-binding Rossmann-like Domain"/>
    <property type="match status" value="1"/>
</dbReference>
<dbReference type="InterPro" id="IPR051674">
    <property type="entry name" value="Malate_Decarboxylase"/>
</dbReference>
<keyword evidence="1 4" id="KW-0560">Oxidoreductase</keyword>
<feature type="domain" description="Malic enzyme NAD-binding" evidence="2">
    <location>
        <begin position="176"/>
        <end position="411"/>
    </location>
</feature>
<dbReference type="InterPro" id="IPR036291">
    <property type="entry name" value="NAD(P)-bd_dom_sf"/>
</dbReference>
<dbReference type="Gene3D" id="3.40.50.10380">
    <property type="entry name" value="Malic enzyme, N-terminal domain"/>
    <property type="match status" value="1"/>
</dbReference>
<dbReference type="RefSeq" id="WP_048113040.1">
    <property type="nucleotide sequence ID" value="NZ_CP010070.1"/>
</dbReference>
<gene>
    <name evidence="4" type="primary">maeA</name>
    <name evidence="4" type="ORF">Mpt1_c11760</name>
</gene>
<organism evidence="4 5">
    <name type="scientific">Candidatus Methanoplasma termitum</name>
    <dbReference type="NCBI Taxonomy" id="1577791"/>
    <lineage>
        <taxon>Archaea</taxon>
        <taxon>Methanobacteriati</taxon>
        <taxon>Thermoplasmatota</taxon>
        <taxon>Thermoplasmata</taxon>
        <taxon>Methanomassiliicoccales</taxon>
        <taxon>Methanomassiliicoccaceae</taxon>
        <taxon>Candidatus Methanoplasma</taxon>
    </lineage>
</organism>
<dbReference type="GO" id="GO:0051287">
    <property type="term" value="F:NAD binding"/>
    <property type="evidence" value="ECO:0007669"/>
    <property type="project" value="InterPro"/>
</dbReference>
<evidence type="ECO:0000259" key="3">
    <source>
        <dbReference type="SMART" id="SM01274"/>
    </source>
</evidence>
<evidence type="ECO:0000313" key="5">
    <source>
        <dbReference type="Proteomes" id="UP000030787"/>
    </source>
</evidence>
<dbReference type="InterPro" id="IPR012302">
    <property type="entry name" value="Malic_NAD-bd"/>
</dbReference>
<evidence type="ECO:0000256" key="1">
    <source>
        <dbReference type="ARBA" id="ARBA00023002"/>
    </source>
</evidence>